<keyword evidence="7 9" id="KW-1133">Transmembrane helix</keyword>
<sequence length="182" mass="19100">MATSSPQAEQAPKDPKSRVAAVRLLFAVASLVALADLASKAAAVAYLDPERPERLLGGALWLVLVRNSGAAFSMATGYTWVLTAIAVAAVVVIVRMSRALGSLWWALGLGLVLGGAFGNLVDRVFRAPAPFRGQVVDFLSLFSDHGEGWAVFNLADSAIVCGAVLMVALSFFGVEHSSGQER</sequence>
<dbReference type="Proteomes" id="UP000004816">
    <property type="component" value="Unassembled WGS sequence"/>
</dbReference>
<comment type="pathway">
    <text evidence="9">Protein modification; lipoprotein biosynthesis (signal peptide cleavage).</text>
</comment>
<feature type="transmembrane region" description="Helical" evidence="9">
    <location>
        <begin position="70"/>
        <end position="94"/>
    </location>
</feature>
<evidence type="ECO:0000256" key="10">
    <source>
        <dbReference type="RuleBase" id="RU000594"/>
    </source>
</evidence>
<name>E5XT63_SEGRC</name>
<dbReference type="HAMAP" id="MF_00161">
    <property type="entry name" value="LspA"/>
    <property type="match status" value="1"/>
</dbReference>
<keyword evidence="6 9" id="KW-0378">Hydrolase</keyword>
<gene>
    <name evidence="9" type="primary">lspA</name>
    <name evidence="12" type="ORF">HMPREF9336_02685</name>
</gene>
<dbReference type="AlphaFoldDB" id="E5XT63"/>
<evidence type="ECO:0000256" key="2">
    <source>
        <dbReference type="ARBA" id="ARBA00022475"/>
    </source>
</evidence>
<evidence type="ECO:0000313" key="13">
    <source>
        <dbReference type="Proteomes" id="UP000004816"/>
    </source>
</evidence>
<dbReference type="GO" id="GO:0006508">
    <property type="term" value="P:proteolysis"/>
    <property type="evidence" value="ECO:0007669"/>
    <property type="project" value="UniProtKB-KW"/>
</dbReference>
<comment type="caution">
    <text evidence="12">The sequence shown here is derived from an EMBL/GenBank/DDBJ whole genome shotgun (WGS) entry which is preliminary data.</text>
</comment>
<keyword evidence="4 9" id="KW-0812">Transmembrane</keyword>
<evidence type="ECO:0000256" key="1">
    <source>
        <dbReference type="ARBA" id="ARBA00006139"/>
    </source>
</evidence>
<evidence type="ECO:0000256" key="6">
    <source>
        <dbReference type="ARBA" id="ARBA00022801"/>
    </source>
</evidence>
<proteinExistence type="inferred from homology"/>
<dbReference type="EMBL" id="ACZI02000002">
    <property type="protein sequence ID" value="EFV12474.2"/>
    <property type="molecule type" value="Genomic_DNA"/>
</dbReference>
<keyword evidence="3 9" id="KW-0645">Protease</keyword>
<dbReference type="InterPro" id="IPR001872">
    <property type="entry name" value="Peptidase_A8"/>
</dbReference>
<keyword evidence="8 9" id="KW-0472">Membrane</keyword>
<evidence type="ECO:0000256" key="5">
    <source>
        <dbReference type="ARBA" id="ARBA00022750"/>
    </source>
</evidence>
<dbReference type="OrthoDB" id="4308908at2"/>
<dbReference type="GO" id="GO:0005886">
    <property type="term" value="C:plasma membrane"/>
    <property type="evidence" value="ECO:0007669"/>
    <property type="project" value="UniProtKB-SubCell"/>
</dbReference>
<dbReference type="GO" id="GO:0004190">
    <property type="term" value="F:aspartic-type endopeptidase activity"/>
    <property type="evidence" value="ECO:0007669"/>
    <property type="project" value="UniProtKB-UniRule"/>
</dbReference>
<evidence type="ECO:0000256" key="8">
    <source>
        <dbReference type="ARBA" id="ARBA00023136"/>
    </source>
</evidence>
<dbReference type="PRINTS" id="PR00781">
    <property type="entry name" value="LIPOSIGPTASE"/>
</dbReference>
<organism evidence="12 13">
    <name type="scientific">Segniliparus rugosus (strain ATCC BAA-974 / DSM 45345 / CCUG 50838 / CIP 108380 / JCM 13579 / CDC 945)</name>
    <dbReference type="NCBI Taxonomy" id="679197"/>
    <lineage>
        <taxon>Bacteria</taxon>
        <taxon>Bacillati</taxon>
        <taxon>Actinomycetota</taxon>
        <taxon>Actinomycetes</taxon>
        <taxon>Mycobacteriales</taxon>
        <taxon>Segniliparaceae</taxon>
        <taxon>Segniliparus</taxon>
    </lineage>
</organism>
<comment type="function">
    <text evidence="9 10">This protein specifically catalyzes the removal of signal peptides from prolipoproteins.</text>
</comment>
<comment type="subcellular location">
    <subcellularLocation>
        <location evidence="9">Cell membrane</location>
        <topology evidence="9">Multi-pass membrane protein</topology>
    </subcellularLocation>
</comment>
<comment type="caution">
    <text evidence="9">Lacks conserved residue(s) required for the propagation of feature annotation.</text>
</comment>
<evidence type="ECO:0000256" key="7">
    <source>
        <dbReference type="ARBA" id="ARBA00022989"/>
    </source>
</evidence>
<evidence type="ECO:0000313" key="12">
    <source>
        <dbReference type="EMBL" id="EFV12474.2"/>
    </source>
</evidence>
<feature type="active site" evidence="9">
    <location>
        <position position="137"/>
    </location>
</feature>
<protein>
    <recommendedName>
        <fullName evidence="9">Lipoprotein signal peptidase</fullName>
        <ecNumber evidence="9">3.4.23.36</ecNumber>
    </recommendedName>
    <alternativeName>
        <fullName evidence="9">Prolipoprotein signal peptidase</fullName>
    </alternativeName>
    <alternativeName>
        <fullName evidence="9">Signal peptidase II</fullName>
        <shortName evidence="9">SPase II</shortName>
    </alternativeName>
</protein>
<keyword evidence="2 9" id="KW-1003">Cell membrane</keyword>
<dbReference type="EC" id="3.4.23.36" evidence="9"/>
<accession>E5XT63</accession>
<dbReference type="STRING" id="679197.HMPREF9336_02685"/>
<dbReference type="NCBIfam" id="TIGR00077">
    <property type="entry name" value="lspA"/>
    <property type="match status" value="1"/>
</dbReference>
<dbReference type="UniPathway" id="UPA00665"/>
<keyword evidence="5 9" id="KW-0064">Aspartyl protease</keyword>
<dbReference type="Pfam" id="PF01252">
    <property type="entry name" value="Peptidase_A8"/>
    <property type="match status" value="1"/>
</dbReference>
<keyword evidence="13" id="KW-1185">Reference proteome</keyword>
<dbReference type="PANTHER" id="PTHR33695:SF1">
    <property type="entry name" value="LIPOPROTEIN SIGNAL PEPTIDASE"/>
    <property type="match status" value="1"/>
</dbReference>
<feature type="transmembrane region" description="Helical" evidence="9">
    <location>
        <begin position="103"/>
        <end position="121"/>
    </location>
</feature>
<dbReference type="PANTHER" id="PTHR33695">
    <property type="entry name" value="LIPOPROTEIN SIGNAL PEPTIDASE"/>
    <property type="match status" value="1"/>
</dbReference>
<comment type="catalytic activity">
    <reaction evidence="9 10">
        <text>Release of signal peptides from bacterial membrane prolipoproteins. Hydrolyzes -Xaa-Yaa-Zaa-|-(S,diacylglyceryl)Cys-, in which Xaa is hydrophobic (preferably Leu), and Yaa (Ala or Ser) and Zaa (Gly or Ala) have small, neutral side chains.</text>
        <dbReference type="EC" id="3.4.23.36"/>
    </reaction>
</comment>
<feature type="transmembrane region" description="Helical" evidence="9">
    <location>
        <begin position="149"/>
        <end position="174"/>
    </location>
</feature>
<evidence type="ECO:0000256" key="11">
    <source>
        <dbReference type="RuleBase" id="RU004181"/>
    </source>
</evidence>
<reference evidence="12 13" key="1">
    <citation type="journal article" date="2011" name="Stand. Genomic Sci.">
        <title>High quality draft genome sequence of Segniliparus rugosus CDC 945(T)= (ATCC BAA-974(T)).</title>
        <authorList>
            <person name="Earl A.M."/>
            <person name="Desjardins C.A."/>
            <person name="Fitzgerald M.G."/>
            <person name="Arachchi H.M."/>
            <person name="Zeng Q."/>
            <person name="Mehta T."/>
            <person name="Griggs A."/>
            <person name="Birren B.W."/>
            <person name="Toney N.C."/>
            <person name="Carr J."/>
            <person name="Posey J."/>
            <person name="Butler W.R."/>
        </authorList>
    </citation>
    <scope>NUCLEOTIDE SEQUENCE [LARGE SCALE GENOMIC DNA]</scope>
    <source>
        <strain evidence="13">ATCC BAA-974 / DSM 45345 / CCUG 50838 / CIP 108380 / JCM 13579 / CDC 945</strain>
    </source>
</reference>
<comment type="similarity">
    <text evidence="1 9 11">Belongs to the peptidase A8 family.</text>
</comment>
<dbReference type="PROSITE" id="PS00855">
    <property type="entry name" value="SPASE_II"/>
    <property type="match status" value="1"/>
</dbReference>
<dbReference type="RefSeq" id="WP_021030416.1">
    <property type="nucleotide sequence ID" value="NZ_KI391953.1"/>
</dbReference>
<dbReference type="HOGENOM" id="CLU_083252_2_2_11"/>
<evidence type="ECO:0000256" key="4">
    <source>
        <dbReference type="ARBA" id="ARBA00022692"/>
    </source>
</evidence>
<evidence type="ECO:0000256" key="3">
    <source>
        <dbReference type="ARBA" id="ARBA00022670"/>
    </source>
</evidence>
<feature type="active site" evidence="9">
    <location>
        <position position="156"/>
    </location>
</feature>
<dbReference type="eggNOG" id="COG0597">
    <property type="taxonomic scope" value="Bacteria"/>
</dbReference>
<evidence type="ECO:0000256" key="9">
    <source>
        <dbReference type="HAMAP-Rule" id="MF_00161"/>
    </source>
</evidence>